<feature type="compositionally biased region" description="Basic and acidic residues" evidence="1">
    <location>
        <begin position="41"/>
        <end position="61"/>
    </location>
</feature>
<accession>A0AAW1JW80</accession>
<evidence type="ECO:0000313" key="3">
    <source>
        <dbReference type="EMBL" id="KAK9708044.1"/>
    </source>
</evidence>
<proteinExistence type="predicted"/>
<organism evidence="3 4">
    <name type="scientific">Popillia japonica</name>
    <name type="common">Japanese beetle</name>
    <dbReference type="NCBI Taxonomy" id="7064"/>
    <lineage>
        <taxon>Eukaryota</taxon>
        <taxon>Metazoa</taxon>
        <taxon>Ecdysozoa</taxon>
        <taxon>Arthropoda</taxon>
        <taxon>Hexapoda</taxon>
        <taxon>Insecta</taxon>
        <taxon>Pterygota</taxon>
        <taxon>Neoptera</taxon>
        <taxon>Endopterygota</taxon>
        <taxon>Coleoptera</taxon>
        <taxon>Polyphaga</taxon>
        <taxon>Scarabaeiformia</taxon>
        <taxon>Scarabaeidae</taxon>
        <taxon>Rutelinae</taxon>
        <taxon>Popillia</taxon>
    </lineage>
</organism>
<comment type="caution">
    <text evidence="3">The sequence shown here is derived from an EMBL/GenBank/DDBJ whole genome shotgun (WGS) entry which is preliminary data.</text>
</comment>
<reference evidence="3 4" key="1">
    <citation type="journal article" date="2024" name="BMC Genomics">
        <title>De novo assembly and annotation of Popillia japonica's genome with initial clues to its potential as an invasive pest.</title>
        <authorList>
            <person name="Cucini C."/>
            <person name="Boschi S."/>
            <person name="Funari R."/>
            <person name="Cardaioli E."/>
            <person name="Iannotti N."/>
            <person name="Marturano G."/>
            <person name="Paoli F."/>
            <person name="Bruttini M."/>
            <person name="Carapelli A."/>
            <person name="Frati F."/>
            <person name="Nardi F."/>
        </authorList>
    </citation>
    <scope>NUCLEOTIDE SEQUENCE [LARGE SCALE GENOMIC DNA]</scope>
    <source>
        <strain evidence="3">DMR45628</strain>
    </source>
</reference>
<dbReference type="AlphaFoldDB" id="A0AAW1JW80"/>
<sequence length="163" mass="19114">MNTSHKIVELARQQYAELNPQPTWMATQPTLDQQSENLFDDGDHYEVDSECASEHSDHNTDTEESDRDDENDYNKLRPNYTRDRDCRATNETEIYALIGLLYMTGVKKAQYLNTRELWADESSAPECFNITMSRERFHLLLRSLRFDDINDSVERFGKYSSNL</sequence>
<dbReference type="EMBL" id="JASPKY010000337">
    <property type="protein sequence ID" value="KAK9708044.1"/>
    <property type="molecule type" value="Genomic_DNA"/>
</dbReference>
<evidence type="ECO:0000313" key="4">
    <source>
        <dbReference type="Proteomes" id="UP001458880"/>
    </source>
</evidence>
<evidence type="ECO:0000259" key="2">
    <source>
        <dbReference type="Pfam" id="PF13843"/>
    </source>
</evidence>
<gene>
    <name evidence="3" type="ORF">QE152_g27461</name>
</gene>
<feature type="region of interest" description="Disordered" evidence="1">
    <location>
        <begin position="21"/>
        <end position="80"/>
    </location>
</feature>
<feature type="compositionally biased region" description="Acidic residues" evidence="1">
    <location>
        <begin position="62"/>
        <end position="71"/>
    </location>
</feature>
<keyword evidence="4" id="KW-1185">Reference proteome</keyword>
<feature type="domain" description="PiggyBac transposable element-derived protein" evidence="2">
    <location>
        <begin position="71"/>
        <end position="153"/>
    </location>
</feature>
<protein>
    <submittedName>
        <fullName evidence="3">Transposase IS4</fullName>
    </submittedName>
</protein>
<dbReference type="Proteomes" id="UP001458880">
    <property type="component" value="Unassembled WGS sequence"/>
</dbReference>
<name>A0AAW1JW80_POPJA</name>
<dbReference type="InterPro" id="IPR029526">
    <property type="entry name" value="PGBD"/>
</dbReference>
<evidence type="ECO:0000256" key="1">
    <source>
        <dbReference type="SAM" id="MobiDB-lite"/>
    </source>
</evidence>
<feature type="compositionally biased region" description="Polar residues" evidence="1">
    <location>
        <begin position="21"/>
        <end position="37"/>
    </location>
</feature>
<dbReference type="Pfam" id="PF13843">
    <property type="entry name" value="DDE_Tnp_1_7"/>
    <property type="match status" value="1"/>
</dbReference>